<evidence type="ECO:0000256" key="7">
    <source>
        <dbReference type="SAM" id="MobiDB-lite"/>
    </source>
</evidence>
<dbReference type="SMART" id="SM00426">
    <property type="entry name" value="TEA"/>
    <property type="match status" value="1"/>
</dbReference>
<reference evidence="9" key="1">
    <citation type="submission" date="2021-03" db="EMBL/GenBank/DDBJ databases">
        <title>Revisited historic fungal species revealed as producer of novel bioactive compounds through whole genome sequencing and comparative genomics.</title>
        <authorList>
            <person name="Vignolle G.A."/>
            <person name="Hochenegger N."/>
            <person name="Mach R.L."/>
            <person name="Mach-Aigner A.R."/>
            <person name="Javad Rahimi M."/>
            <person name="Salim K.A."/>
            <person name="Chan C.M."/>
            <person name="Lim L.B.L."/>
            <person name="Cai F."/>
            <person name="Druzhinina I.S."/>
            <person name="U'Ren J.M."/>
            <person name="Derntl C."/>
        </authorList>
    </citation>
    <scope>NUCLEOTIDE SEQUENCE</scope>
    <source>
        <strain evidence="9">TUCIM 5799</strain>
    </source>
</reference>
<dbReference type="Pfam" id="PF01285">
    <property type="entry name" value="TEA"/>
    <property type="match status" value="1"/>
</dbReference>
<evidence type="ECO:0000256" key="3">
    <source>
        <dbReference type="ARBA" id="ARBA00023015"/>
    </source>
</evidence>
<feature type="compositionally biased region" description="Low complexity" evidence="7">
    <location>
        <begin position="627"/>
        <end position="639"/>
    </location>
</feature>
<keyword evidence="3" id="KW-0805">Transcription regulation</keyword>
<evidence type="ECO:0000313" key="9">
    <source>
        <dbReference type="EMBL" id="KAI1857129.1"/>
    </source>
</evidence>
<dbReference type="InterPro" id="IPR038096">
    <property type="entry name" value="TEA/ATTS_sf"/>
</dbReference>
<evidence type="ECO:0000256" key="4">
    <source>
        <dbReference type="ARBA" id="ARBA00023163"/>
    </source>
</evidence>
<dbReference type="OrthoDB" id="10006572at2759"/>
<dbReference type="EMBL" id="JAFIMR010000041">
    <property type="protein sequence ID" value="KAI1857129.1"/>
    <property type="molecule type" value="Genomic_DNA"/>
</dbReference>
<feature type="domain" description="TEA" evidence="8">
    <location>
        <begin position="29"/>
        <end position="124"/>
    </location>
</feature>
<keyword evidence="5" id="KW-0539">Nucleus</keyword>
<dbReference type="PANTHER" id="PTHR11834:SF0">
    <property type="entry name" value="PROTEIN SCALLOPED"/>
    <property type="match status" value="1"/>
</dbReference>
<feature type="compositionally biased region" description="Basic and acidic residues" evidence="7">
    <location>
        <begin position="427"/>
        <end position="452"/>
    </location>
</feature>
<dbReference type="GO" id="GO:0000978">
    <property type="term" value="F:RNA polymerase II cis-regulatory region sequence-specific DNA binding"/>
    <property type="evidence" value="ECO:0007669"/>
    <property type="project" value="TreeGrafter"/>
</dbReference>
<feature type="region of interest" description="Disordered" evidence="7">
    <location>
        <begin position="731"/>
        <end position="795"/>
    </location>
</feature>
<feature type="compositionally biased region" description="Low complexity" evidence="7">
    <location>
        <begin position="649"/>
        <end position="660"/>
    </location>
</feature>
<keyword evidence="10" id="KW-1185">Reference proteome</keyword>
<dbReference type="PANTHER" id="PTHR11834">
    <property type="entry name" value="TRANSCRIPTIONAL ENHANCER FACTOR TEF RELATED"/>
    <property type="match status" value="1"/>
</dbReference>
<dbReference type="Gene3D" id="6.10.20.40">
    <property type="entry name" value="TEA/ATTS domain"/>
    <property type="match status" value="1"/>
</dbReference>
<sequence length="975" mass="107565">MAHSRGGRNPIYSWKHFADYRSKVTQKESENEDPTWPLYLEDAFLDALLLIPLMGRQKFSSKGVLYGRNMLLTEYLWICHWLLHPPHPGEIVPVGKAREKHPMYRGRKQVSSHIQVLKGFFLTHPIFHFLFPAKKDEKEEDRRRVKEDEGEIKSFKNNRVLIALADGRLPDERPNYDYFARLLAGDSEVFVRPKTCWIYVSSSEVTLSEDSKRAFAADGTCLEADIVTPDGTRLECKGDYPHLLLNSNKETRRDLDRSRTEGEPPKHLLHEYTRTLTQKESSSVKEISARWDDRFPDLRDKLVAALDDTHPSHERTSRCVIGPCDTVHLDVVLDLHATSQFPSGTHLEGAVELQICRPELANHRWRSVTSIVKPRELELGDSEPPFWNCATPCEITGRQRDVIVVPFPATSWANTFIRLASYVTAERERRERRSGRDSSRPKRDDGDDDKHKPSGKVYTPLELLSQVAMYQEIWSAPNDGSKKPNWTRRSIILWTFSNVHSKTDEKGKTSTVPPGTNWRFLTKIDPTSQYHQQRAYVTGSPSLCRDHVMSPNPGYTHHINATMHENFSSAYDAPTITLQGQQQQHTSHLAGLNLLDTFSPGGLATPPPTASLSSSYAHSFDSATIASSTDSLHNNSNSNNHHHHVSFLSDTSGTDSSHGTVLADHHADPFLAGLGAPGYDDADCDPNLQAWASAATGGLHGLDPVAQWATTYVDSQQGSLAWADTSGIGAGSGGGAGADLTESSHWHDASRDHTPWTDGKDSFWATGAAGSSSNEATGELPGEQQQSHDPWATSTSSAWLQSIAAVADANSNMRDAWDDAHVHHILASSTSSVGSATSSALHLHPSHATDADHHLHHHQQQLRHDDIHNHQQGHDQDCVTSMLQHGGGGGEDFSASIDGGAAPTATTATNVSPMRQAGQKRARAEEEDGDDAGDGGAAYPCHSIRKLTHSSSTRAPAAVMLESPQHEDEAQPPFL</sequence>
<dbReference type="InterPro" id="IPR050937">
    <property type="entry name" value="TEC1_TEAD_TF"/>
</dbReference>
<feature type="compositionally biased region" description="Basic and acidic residues" evidence="7">
    <location>
        <begin position="742"/>
        <end position="761"/>
    </location>
</feature>
<evidence type="ECO:0000256" key="2">
    <source>
        <dbReference type="ARBA" id="ARBA00008421"/>
    </source>
</evidence>
<evidence type="ECO:0000313" key="10">
    <source>
        <dbReference type="Proteomes" id="UP000829685"/>
    </source>
</evidence>
<comment type="subcellular location">
    <subcellularLocation>
        <location evidence="1">Nucleus</location>
    </subcellularLocation>
</comment>
<dbReference type="GO" id="GO:0005667">
    <property type="term" value="C:transcription regulator complex"/>
    <property type="evidence" value="ECO:0007669"/>
    <property type="project" value="TreeGrafter"/>
</dbReference>
<feature type="region of interest" description="Disordered" evidence="7">
    <location>
        <begin position="879"/>
        <end position="975"/>
    </location>
</feature>
<evidence type="ECO:0000256" key="6">
    <source>
        <dbReference type="PROSITE-ProRule" id="PRU00505"/>
    </source>
</evidence>
<feature type="compositionally biased region" description="Polar residues" evidence="7">
    <location>
        <begin position="783"/>
        <end position="795"/>
    </location>
</feature>
<comment type="similarity">
    <text evidence="2">Belongs to the TEC1 family.</text>
</comment>
<dbReference type="Proteomes" id="UP000829685">
    <property type="component" value="Unassembled WGS sequence"/>
</dbReference>
<dbReference type="AlphaFoldDB" id="A0A9Q0AKV6"/>
<comment type="caution">
    <text evidence="9">The sequence shown here is derived from an EMBL/GenBank/DDBJ whole genome shotgun (WGS) entry which is preliminary data.</text>
</comment>
<keyword evidence="4" id="KW-0804">Transcription</keyword>
<feature type="DNA-binding region" description="TEA" evidence="6">
    <location>
        <begin position="29"/>
        <end position="124"/>
    </location>
</feature>
<name>A0A9Q0AKV6_9PEZI</name>
<dbReference type="GO" id="GO:0005634">
    <property type="term" value="C:nucleus"/>
    <property type="evidence" value="ECO:0007669"/>
    <property type="project" value="UniProtKB-SubCell"/>
</dbReference>
<accession>A0A9Q0AKV6</accession>
<organism evidence="9 10">
    <name type="scientific">Neoarthrinium moseri</name>
    <dbReference type="NCBI Taxonomy" id="1658444"/>
    <lineage>
        <taxon>Eukaryota</taxon>
        <taxon>Fungi</taxon>
        <taxon>Dikarya</taxon>
        <taxon>Ascomycota</taxon>
        <taxon>Pezizomycotina</taxon>
        <taxon>Sordariomycetes</taxon>
        <taxon>Xylariomycetidae</taxon>
        <taxon>Amphisphaeriales</taxon>
        <taxon>Apiosporaceae</taxon>
        <taxon>Neoarthrinium</taxon>
    </lineage>
</organism>
<proteinExistence type="inferred from homology"/>
<feature type="region of interest" description="Disordered" evidence="7">
    <location>
        <begin position="427"/>
        <end position="457"/>
    </location>
</feature>
<evidence type="ECO:0000256" key="1">
    <source>
        <dbReference type="ARBA" id="ARBA00004123"/>
    </source>
</evidence>
<feature type="region of interest" description="Disordered" evidence="7">
    <location>
        <begin position="627"/>
        <end position="661"/>
    </location>
</feature>
<dbReference type="PROSITE" id="PS51088">
    <property type="entry name" value="TEA_2"/>
    <property type="match status" value="1"/>
</dbReference>
<evidence type="ECO:0000256" key="5">
    <source>
        <dbReference type="ARBA" id="ARBA00023242"/>
    </source>
</evidence>
<evidence type="ECO:0000259" key="8">
    <source>
        <dbReference type="PROSITE" id="PS51088"/>
    </source>
</evidence>
<gene>
    <name evidence="9" type="ORF">JX265_011330</name>
</gene>
<dbReference type="GO" id="GO:0000981">
    <property type="term" value="F:DNA-binding transcription factor activity, RNA polymerase II-specific"/>
    <property type="evidence" value="ECO:0007669"/>
    <property type="project" value="TreeGrafter"/>
</dbReference>
<protein>
    <recommendedName>
        <fullName evidence="8">TEA domain-containing protein</fullName>
    </recommendedName>
</protein>
<dbReference type="InterPro" id="IPR000818">
    <property type="entry name" value="TEA/ATTS_dom"/>
</dbReference>